<sequence length="31" mass="3420">MLPKSIHAVSARGFELKVFLFVLAFSISVLV</sequence>
<evidence type="ECO:0000313" key="3">
    <source>
        <dbReference type="Proteomes" id="UP000000933"/>
    </source>
</evidence>
<dbReference type="KEGG" id="srm:SRM_00328"/>
<reference evidence="3" key="2">
    <citation type="submission" date="2010-04" db="EMBL/GenBank/DDBJ databases">
        <title>Genome sequence of Salinibacter ruber M8.</title>
        <authorList>
            <consortium name="Genoscope"/>
        </authorList>
    </citation>
    <scope>NUCLEOTIDE SEQUENCE [LARGE SCALE GENOMIC DNA]</scope>
    <source>
        <strain evidence="3">M8</strain>
    </source>
</reference>
<feature type="transmembrane region" description="Helical" evidence="1">
    <location>
        <begin position="12"/>
        <end position="30"/>
    </location>
</feature>
<proteinExistence type="predicted"/>
<gene>
    <name evidence="2" type="ordered locus">SRM_00328</name>
</gene>
<dbReference type="AlphaFoldDB" id="D5H5E4"/>
<keyword evidence="1" id="KW-0472">Membrane</keyword>
<name>D5H5E4_SALRM</name>
<dbReference type="Proteomes" id="UP000000933">
    <property type="component" value="Chromosome"/>
</dbReference>
<keyword evidence="1" id="KW-1133">Transmembrane helix</keyword>
<organism evidence="2 3">
    <name type="scientific">Salinibacter ruber (strain M8)</name>
    <dbReference type="NCBI Taxonomy" id="761659"/>
    <lineage>
        <taxon>Bacteria</taxon>
        <taxon>Pseudomonadati</taxon>
        <taxon>Rhodothermota</taxon>
        <taxon>Rhodothermia</taxon>
        <taxon>Rhodothermales</taxon>
        <taxon>Salinibacteraceae</taxon>
        <taxon>Salinibacter</taxon>
    </lineage>
</organism>
<dbReference type="HOGENOM" id="CLU_3398356_0_0_10"/>
<evidence type="ECO:0000313" key="2">
    <source>
        <dbReference type="EMBL" id="CBH23249.1"/>
    </source>
</evidence>
<protein>
    <submittedName>
        <fullName evidence="2">Membrane protein</fullName>
    </submittedName>
</protein>
<reference evidence="2 3" key="1">
    <citation type="journal article" date="2010" name="ISME J.">
        <title>Fine-scale evolution: genomic, phenotypic and ecological differentiation in two coexisting Salinibacter ruber strains.</title>
        <authorList>
            <person name="Pena A."/>
            <person name="Teeling H."/>
            <person name="Huerta-Cepas J."/>
            <person name="Santos F."/>
            <person name="Yarza P."/>
            <person name="Brito-Echeverria J."/>
            <person name="Lucio M."/>
            <person name="Schmitt-Kopplin P."/>
            <person name="Meseguer I."/>
            <person name="Schenowitz C."/>
            <person name="Dossat C."/>
            <person name="Barbe V."/>
            <person name="Dopazo J."/>
            <person name="Rossello-Mora R."/>
            <person name="Schuler M."/>
            <person name="Glockner F.O."/>
            <person name="Amann R."/>
            <person name="Gabaldon T."/>
            <person name="Anton J."/>
        </authorList>
    </citation>
    <scope>NUCLEOTIDE SEQUENCE [LARGE SCALE GENOMIC DNA]</scope>
    <source>
        <strain evidence="2 3">M8</strain>
    </source>
</reference>
<keyword evidence="1" id="KW-0812">Transmembrane</keyword>
<accession>D5H5E4</accession>
<evidence type="ECO:0000256" key="1">
    <source>
        <dbReference type="SAM" id="Phobius"/>
    </source>
</evidence>
<dbReference type="EMBL" id="FP565814">
    <property type="protein sequence ID" value="CBH23249.1"/>
    <property type="molecule type" value="Genomic_DNA"/>
</dbReference>